<dbReference type="EMBL" id="QPGA01000041">
    <property type="protein sequence ID" value="RDE49460.1"/>
    <property type="molecule type" value="Genomic_DNA"/>
</dbReference>
<feature type="domain" description="DNA2/NAM7 helicase-like C-terminal" evidence="5">
    <location>
        <begin position="293"/>
        <end position="410"/>
    </location>
</feature>
<evidence type="ECO:0000256" key="2">
    <source>
        <dbReference type="ARBA" id="ARBA00022801"/>
    </source>
</evidence>
<keyword evidence="4" id="KW-0067">ATP-binding</keyword>
<dbReference type="GO" id="GO:0043139">
    <property type="term" value="F:5'-3' DNA helicase activity"/>
    <property type="evidence" value="ECO:0007669"/>
    <property type="project" value="TreeGrafter"/>
</dbReference>
<reference evidence="6 7" key="1">
    <citation type="submission" date="2018-05" db="EMBL/GenBank/DDBJ databases">
        <title>Integrated omic analyses show evidence that a Ca. Accumulibacter phosphatis strain performs denitrification under micro-aerobic conditions.</title>
        <authorList>
            <person name="Camejo P.Y."/>
            <person name="Katherine M.D."/>
            <person name="Daniel N.R."/>
        </authorList>
    </citation>
    <scope>NUCLEOTIDE SEQUENCE [LARGE SCALE GENOMIC DNA]</scope>
    <source>
        <strain evidence="6">UW-LDO-IC</strain>
    </source>
</reference>
<dbReference type="PANTHER" id="PTHR43788:SF8">
    <property type="entry name" value="DNA-BINDING PROTEIN SMUBP-2"/>
    <property type="match status" value="1"/>
</dbReference>
<keyword evidence="2" id="KW-0378">Hydrolase</keyword>
<proteinExistence type="predicted"/>
<evidence type="ECO:0000259" key="5">
    <source>
        <dbReference type="Pfam" id="PF13087"/>
    </source>
</evidence>
<dbReference type="GO" id="GO:0016787">
    <property type="term" value="F:hydrolase activity"/>
    <property type="evidence" value="ECO:0007669"/>
    <property type="project" value="UniProtKB-KW"/>
</dbReference>
<dbReference type="InterPro" id="IPR041679">
    <property type="entry name" value="DNA2/NAM7-like_C"/>
</dbReference>
<evidence type="ECO:0000313" key="6">
    <source>
        <dbReference type="EMBL" id="RDE49460.1"/>
    </source>
</evidence>
<protein>
    <recommendedName>
        <fullName evidence="5">DNA2/NAM7 helicase-like C-terminal domain-containing protein</fullName>
    </recommendedName>
</protein>
<dbReference type="SUPFAM" id="SSF52540">
    <property type="entry name" value="P-loop containing nucleoside triphosphate hydrolases"/>
    <property type="match status" value="1"/>
</dbReference>
<gene>
    <name evidence="6" type="ORF">DVS81_16430</name>
</gene>
<keyword evidence="3" id="KW-0347">Helicase</keyword>
<dbReference type="Pfam" id="PF13087">
    <property type="entry name" value="AAA_12"/>
    <property type="match status" value="1"/>
</dbReference>
<dbReference type="AlphaFoldDB" id="A0A369XJC9"/>
<organism evidence="6 7">
    <name type="scientific">Candidatus Accumulibacter meliphilus</name>
    <dbReference type="NCBI Taxonomy" id="2211374"/>
    <lineage>
        <taxon>Bacteria</taxon>
        <taxon>Pseudomonadati</taxon>
        <taxon>Pseudomonadota</taxon>
        <taxon>Betaproteobacteria</taxon>
        <taxon>Candidatus Accumulibacter</taxon>
    </lineage>
</organism>
<evidence type="ECO:0000256" key="4">
    <source>
        <dbReference type="ARBA" id="ARBA00022840"/>
    </source>
</evidence>
<accession>A0A369XJC9</accession>
<name>A0A369XJC9_9PROT</name>
<dbReference type="Gene3D" id="3.40.50.300">
    <property type="entry name" value="P-loop containing nucleotide triphosphate hydrolases"/>
    <property type="match status" value="2"/>
</dbReference>
<dbReference type="PANTHER" id="PTHR43788">
    <property type="entry name" value="DNA2/NAM7 HELICASE FAMILY MEMBER"/>
    <property type="match status" value="1"/>
</dbReference>
<comment type="caution">
    <text evidence="6">The sequence shown here is derived from an EMBL/GenBank/DDBJ whole genome shotgun (WGS) entry which is preliminary data.</text>
</comment>
<evidence type="ECO:0000313" key="7">
    <source>
        <dbReference type="Proteomes" id="UP000253831"/>
    </source>
</evidence>
<dbReference type="GO" id="GO:0005524">
    <property type="term" value="F:ATP binding"/>
    <property type="evidence" value="ECO:0007669"/>
    <property type="project" value="UniProtKB-KW"/>
</dbReference>
<evidence type="ECO:0000256" key="1">
    <source>
        <dbReference type="ARBA" id="ARBA00022741"/>
    </source>
</evidence>
<dbReference type="InterPro" id="IPR050534">
    <property type="entry name" value="Coronavir_polyprotein_1ab"/>
</dbReference>
<dbReference type="Proteomes" id="UP000253831">
    <property type="component" value="Unassembled WGS sequence"/>
</dbReference>
<sequence length="459" mass="49436">MTMFNQAVIDAADQIAQVAQNDFFSITGQGAVTLSAVAGAGKSYFVTDTVKKCRPRGIRVAVAAPTNEQVFSLVSSIAVSDPAELVAYVPAQGVELPSWARRPNIVSFTPAHLASAQPVVVGTIHKLASAVNPRNKSTQALGQFDALITDESYQANSASYYALAGIAPRHLCVGDSGQIQPFTTVEVGRQWKGLAEDPLQTAVDVLLSNHPTTPRHRFPITRRLDERGASIARHFYSADHKFGAAVADGVRVMNLGPATAAGPLDKALDKSLVLAAHTGWAYLEQPALQTLVADPETAQLIVDLIARLLHRTCNLVCEHHSKGAPLIAERIAVSVSHNDQKAMVRVLLDHCGLTRVVVNTANKLQGLEFDFVVCWHPLASLDEADEFHLEAGRLCVMCTRHRHACVVVGRRGDRELVEGLPPSTPAYPGAGTNADDVLRGWEVHRAVFSTLTNYLVQVP</sequence>
<evidence type="ECO:0000256" key="3">
    <source>
        <dbReference type="ARBA" id="ARBA00022806"/>
    </source>
</evidence>
<dbReference type="Pfam" id="PF13604">
    <property type="entry name" value="AAA_30"/>
    <property type="match status" value="1"/>
</dbReference>
<dbReference type="InterPro" id="IPR027417">
    <property type="entry name" value="P-loop_NTPase"/>
</dbReference>
<keyword evidence="1" id="KW-0547">Nucleotide-binding</keyword>